<feature type="transmembrane region" description="Helical" evidence="1">
    <location>
        <begin position="62"/>
        <end position="83"/>
    </location>
</feature>
<evidence type="ECO:0008006" key="4">
    <source>
        <dbReference type="Google" id="ProtNLM"/>
    </source>
</evidence>
<reference evidence="2 3" key="1">
    <citation type="submission" date="2021-01" db="EMBL/GenBank/DDBJ databases">
        <title>Whole genome shotgun sequence of Planobispora siamensis NBRC 107568.</title>
        <authorList>
            <person name="Komaki H."/>
            <person name="Tamura T."/>
        </authorList>
    </citation>
    <scope>NUCLEOTIDE SEQUENCE [LARGE SCALE GENOMIC DNA]</scope>
    <source>
        <strain evidence="2 3">NBRC 107568</strain>
    </source>
</reference>
<sequence length="355" mass="38942">MDDLETLRGMRAEAPRAEADRLRPARDRLLTEAAAVPAGRGRVRRAWRRSGGRGAVMRRRSIGRAGVVLAGALALVTAVVLVVTQAGGRSGGEGGTAHGDPPQAVRYADKAVVLEQAALVAESRSTASEPRPDQWLYRKYIVRQPGQDSEPRVFEEWTRYDGRQRAGYDPMGRFEVTDVPPDPGNDDLSPEAYAEKLRKLPRDPDKLLAHVRGDRHWIDLPAEEAHLTEDPDVRAFRVLSLYLEQAVYLGQAAAMPPKLEAAIYRAMARIPGVGVALDVRDAVGRPGIGVFHTPAGQPLMREYLVLQPETFRCLGSSRVWLRDERIGSELVFPSGSVYSSAETASAIVDRPGERS</sequence>
<protein>
    <recommendedName>
        <fullName evidence="4">CU044_5270 family protein</fullName>
    </recommendedName>
</protein>
<dbReference type="RefSeq" id="WP_204066906.1">
    <property type="nucleotide sequence ID" value="NZ_BOOJ01000047.1"/>
</dbReference>
<evidence type="ECO:0000256" key="1">
    <source>
        <dbReference type="SAM" id="Phobius"/>
    </source>
</evidence>
<keyword evidence="3" id="KW-1185">Reference proteome</keyword>
<comment type="caution">
    <text evidence="2">The sequence shown here is derived from an EMBL/GenBank/DDBJ whole genome shotgun (WGS) entry which is preliminary data.</text>
</comment>
<dbReference type="Proteomes" id="UP000619788">
    <property type="component" value="Unassembled WGS sequence"/>
</dbReference>
<keyword evidence="1" id="KW-0472">Membrane</keyword>
<proteinExistence type="predicted"/>
<keyword evidence="1" id="KW-1133">Transmembrane helix</keyword>
<organism evidence="2 3">
    <name type="scientific">Planobispora siamensis</name>
    <dbReference type="NCBI Taxonomy" id="936338"/>
    <lineage>
        <taxon>Bacteria</taxon>
        <taxon>Bacillati</taxon>
        <taxon>Actinomycetota</taxon>
        <taxon>Actinomycetes</taxon>
        <taxon>Streptosporangiales</taxon>
        <taxon>Streptosporangiaceae</taxon>
        <taxon>Planobispora</taxon>
    </lineage>
</organism>
<dbReference type="InterPro" id="IPR047789">
    <property type="entry name" value="CU044_5270-like"/>
</dbReference>
<dbReference type="AlphaFoldDB" id="A0A8J3SSD8"/>
<accession>A0A8J3SSD8</accession>
<dbReference type="NCBIfam" id="NF038083">
    <property type="entry name" value="CU044_5270_fam"/>
    <property type="match status" value="1"/>
</dbReference>
<dbReference type="EMBL" id="BOOJ01000047">
    <property type="protein sequence ID" value="GIH94783.1"/>
    <property type="molecule type" value="Genomic_DNA"/>
</dbReference>
<evidence type="ECO:0000313" key="3">
    <source>
        <dbReference type="Proteomes" id="UP000619788"/>
    </source>
</evidence>
<keyword evidence="1" id="KW-0812">Transmembrane</keyword>
<evidence type="ECO:0000313" key="2">
    <source>
        <dbReference type="EMBL" id="GIH94783.1"/>
    </source>
</evidence>
<name>A0A8J3SSD8_9ACTN</name>
<gene>
    <name evidence="2" type="ORF">Psi01_54130</name>
</gene>